<accession>A0ABS4D6U2</accession>
<dbReference type="EMBL" id="SIJK02000006">
    <property type="protein sequence ID" value="MBP1465158.1"/>
    <property type="molecule type" value="Genomic_DNA"/>
</dbReference>
<gene>
    <name evidence="1" type="ORF">EYB53_005510</name>
</gene>
<evidence type="ECO:0000313" key="1">
    <source>
        <dbReference type="EMBL" id="MBP1465158.1"/>
    </source>
</evidence>
<name>A0ABS4D6U2_9CHLR</name>
<dbReference type="RefSeq" id="WP_135477203.1">
    <property type="nucleotide sequence ID" value="NZ_SIJK02000006.1"/>
</dbReference>
<reference evidence="1 2" key="1">
    <citation type="submission" date="2021-03" db="EMBL/GenBank/DDBJ databases">
        <authorList>
            <person name="Grouzdev D.S."/>
        </authorList>
    </citation>
    <scope>NUCLEOTIDE SEQUENCE [LARGE SCALE GENOMIC DNA]</scope>
    <source>
        <strain evidence="1 2">M50-1</strain>
    </source>
</reference>
<organism evidence="1 2">
    <name type="scientific">Candidatus Chloroploca mongolica</name>
    <dbReference type="NCBI Taxonomy" id="2528176"/>
    <lineage>
        <taxon>Bacteria</taxon>
        <taxon>Bacillati</taxon>
        <taxon>Chloroflexota</taxon>
        <taxon>Chloroflexia</taxon>
        <taxon>Chloroflexales</taxon>
        <taxon>Chloroflexineae</taxon>
        <taxon>Oscillochloridaceae</taxon>
        <taxon>Candidatus Chloroploca</taxon>
    </lineage>
</organism>
<dbReference type="PANTHER" id="PTHR39189">
    <property type="entry name" value="UPF0173 METAL-DEPENDENT HYDROLASE YTKL"/>
    <property type="match status" value="1"/>
</dbReference>
<keyword evidence="2" id="KW-1185">Reference proteome</keyword>
<dbReference type="Proteomes" id="UP001193081">
    <property type="component" value="Unassembled WGS sequence"/>
</dbReference>
<dbReference type="InterPro" id="IPR036866">
    <property type="entry name" value="RibonucZ/Hydroxyglut_hydro"/>
</dbReference>
<protein>
    <submittedName>
        <fullName evidence="1">MBL fold metallo-hydrolase</fullName>
    </submittedName>
</protein>
<evidence type="ECO:0000313" key="2">
    <source>
        <dbReference type="Proteomes" id="UP001193081"/>
    </source>
</evidence>
<sequence length="222" mass="24534">MPDVQFLGHACFRLRGRDGTVLCDPFNRSLGLDIGRPTAHIVTISHNHPDHNNVAAVKPLREKLFVVESPGEYEVSGIMITGVRTYHDKERGAERGYNTVYVIHLDEVVFCHLGDLGHELTQAQLEAIGNVDVLFVPVGGGETIGPAEAINVISQIEPRIVVPMHYALAQLSFDQPLLPLERFTTEMGLKELTAEDKLTLNASQLTAEREETRLVVLRPILG</sequence>
<dbReference type="Gene3D" id="3.60.15.10">
    <property type="entry name" value="Ribonuclease Z/Hydroxyacylglutathione hydrolase-like"/>
    <property type="match status" value="1"/>
</dbReference>
<proteinExistence type="predicted"/>
<comment type="caution">
    <text evidence="1">The sequence shown here is derived from an EMBL/GenBank/DDBJ whole genome shotgun (WGS) entry which is preliminary data.</text>
</comment>
<dbReference type="PANTHER" id="PTHR39189:SF1">
    <property type="entry name" value="UPF0173 METAL-DEPENDENT HYDROLASE YTKL"/>
    <property type="match status" value="1"/>
</dbReference>
<dbReference type="SUPFAM" id="SSF56281">
    <property type="entry name" value="Metallo-hydrolase/oxidoreductase"/>
    <property type="match status" value="1"/>
</dbReference>
<dbReference type="Pfam" id="PF13483">
    <property type="entry name" value="Lactamase_B_3"/>
    <property type="match status" value="1"/>
</dbReference>